<dbReference type="InterPro" id="IPR040160">
    <property type="entry name" value="Mxt"/>
</dbReference>
<dbReference type="EMBL" id="GEZM01078280">
    <property type="protein sequence ID" value="JAV62789.1"/>
    <property type="molecule type" value="Transcribed_RNA"/>
</dbReference>
<reference evidence="2" key="1">
    <citation type="journal article" date="2016" name="Sci. Rep.">
        <title>Molecular characterization of firefly nuptial gifts: a multi-omics approach sheds light on postcopulatory sexual selection.</title>
        <authorList>
            <person name="Al-Wathiqui N."/>
            <person name="Fallon T.R."/>
            <person name="South A."/>
            <person name="Weng J.K."/>
            <person name="Lewis S.M."/>
        </authorList>
    </citation>
    <scope>NUCLEOTIDE SEQUENCE</scope>
</reference>
<dbReference type="EMBL" id="GEZM01078277">
    <property type="protein sequence ID" value="JAV62793.1"/>
    <property type="molecule type" value="Transcribed_RNA"/>
</dbReference>
<protein>
    <recommendedName>
        <fullName evidence="3">MIF4G domain-containing protein</fullName>
    </recommendedName>
</protein>
<dbReference type="EMBL" id="GEZM01078279">
    <property type="protein sequence ID" value="JAV62790.1"/>
    <property type="molecule type" value="Transcribed_RNA"/>
</dbReference>
<name>A0A1Y1KN08_PHOPY</name>
<dbReference type="GO" id="GO:0045727">
    <property type="term" value="P:positive regulation of translation"/>
    <property type="evidence" value="ECO:0007669"/>
    <property type="project" value="InterPro"/>
</dbReference>
<dbReference type="GO" id="GO:0003743">
    <property type="term" value="F:translation initiation factor activity"/>
    <property type="evidence" value="ECO:0007669"/>
    <property type="project" value="TreeGrafter"/>
</dbReference>
<proteinExistence type="predicted"/>
<sequence length="157" mass="18520">MSFGPPKMKYGRKPELTRSQSQSQVVAEKLRQDGLFDIVEKIMQAVDQVAAQMNSKNGNSCILYKDNVINLCQHLKMYGAYVERVYEDQLNRAFVIFRNFAQDNERLDNLTRLHLLELIESRARGWKGSEGMTQYYRKKINQFTVSCRFWYRAVFFL</sequence>
<organism evidence="2">
    <name type="scientific">Photinus pyralis</name>
    <name type="common">Common eastern firefly</name>
    <name type="synonym">Lampyris pyralis</name>
    <dbReference type="NCBI Taxonomy" id="7054"/>
    <lineage>
        <taxon>Eukaryota</taxon>
        <taxon>Metazoa</taxon>
        <taxon>Ecdysozoa</taxon>
        <taxon>Arthropoda</taxon>
        <taxon>Hexapoda</taxon>
        <taxon>Insecta</taxon>
        <taxon>Pterygota</taxon>
        <taxon>Neoptera</taxon>
        <taxon>Endopterygota</taxon>
        <taxon>Coleoptera</taxon>
        <taxon>Polyphaga</taxon>
        <taxon>Elateriformia</taxon>
        <taxon>Elateroidea</taxon>
        <taxon>Lampyridae</taxon>
        <taxon>Lampyrinae</taxon>
        <taxon>Photinus</taxon>
    </lineage>
</organism>
<dbReference type="PANTHER" id="PTHR20849:SF2">
    <property type="entry name" value="EUKARYOTIC TRANSLATION INITIATION FACTOR 4E-BINDING PROTEIN MEXTLI"/>
    <property type="match status" value="1"/>
</dbReference>
<dbReference type="PANTHER" id="PTHR20849">
    <property type="entry name" value="EUKARYOTIC TRANSLATION INITIATION FACTOR 4E-BINDING PROTEIN MEXTLI"/>
    <property type="match status" value="1"/>
</dbReference>
<dbReference type="EMBL" id="GEZM01078284">
    <property type="protein sequence ID" value="JAV62784.1"/>
    <property type="molecule type" value="Transcribed_RNA"/>
</dbReference>
<dbReference type="AlphaFoldDB" id="A0A1Y1KN08"/>
<evidence type="ECO:0000313" key="2">
    <source>
        <dbReference type="EMBL" id="JAV62789.1"/>
    </source>
</evidence>
<dbReference type="GO" id="GO:0034518">
    <property type="term" value="C:RNA cap binding complex"/>
    <property type="evidence" value="ECO:0007669"/>
    <property type="project" value="TreeGrafter"/>
</dbReference>
<evidence type="ECO:0000256" key="1">
    <source>
        <dbReference type="SAM" id="MobiDB-lite"/>
    </source>
</evidence>
<dbReference type="Gene3D" id="1.25.40.180">
    <property type="match status" value="1"/>
</dbReference>
<accession>A0A1Y1KN08</accession>
<evidence type="ECO:0008006" key="3">
    <source>
        <dbReference type="Google" id="ProtNLM"/>
    </source>
</evidence>
<dbReference type="GO" id="GO:0005737">
    <property type="term" value="C:cytoplasm"/>
    <property type="evidence" value="ECO:0007669"/>
    <property type="project" value="TreeGrafter"/>
</dbReference>
<feature type="region of interest" description="Disordered" evidence="1">
    <location>
        <begin position="1"/>
        <end position="22"/>
    </location>
</feature>
<dbReference type="GO" id="GO:1901190">
    <property type="term" value="P:regulation of formation of translation initiation ternary complex"/>
    <property type="evidence" value="ECO:0007669"/>
    <property type="project" value="TreeGrafter"/>
</dbReference>
<dbReference type="GO" id="GO:0008190">
    <property type="term" value="F:eukaryotic initiation factor 4E binding"/>
    <property type="evidence" value="ECO:0007669"/>
    <property type="project" value="InterPro"/>
</dbReference>